<protein>
    <submittedName>
        <fullName evidence="3">Methyltransferase domain-containing protein</fullName>
    </submittedName>
</protein>
<dbReference type="InterPro" id="IPR029063">
    <property type="entry name" value="SAM-dependent_MTases_sf"/>
</dbReference>
<sequence>MKSASLKNWKEWGKKDPYYGVLSEEKFRMQHLSEQALTEFFETGEAFVAQSRKRIQDRFGLDIAKGSILDFGCGVGRLAIPFARITQKEVWGLDISEDIIVRAKAHAAAQGLEHLHFSAYDGARIANIPVVDFVNAYIVFQHIEPKQGMKLMRDLLEHTRHGGVFQVQVTYGHCLPRRVYAHFYLRTRFPLYNYLYSSLKHRRFCREPVMQMNHYSPEKLFALFAAYSDEVHVEFTNHGGHLGAFYTLKKKQSP</sequence>
<dbReference type="GO" id="GO:0008168">
    <property type="term" value="F:methyltransferase activity"/>
    <property type="evidence" value="ECO:0007669"/>
    <property type="project" value="UniProtKB-KW"/>
</dbReference>
<evidence type="ECO:0000259" key="2">
    <source>
        <dbReference type="Pfam" id="PF13649"/>
    </source>
</evidence>
<dbReference type="CDD" id="cd02440">
    <property type="entry name" value="AdoMet_MTases"/>
    <property type="match status" value="1"/>
</dbReference>
<dbReference type="Proteomes" id="UP000199403">
    <property type="component" value="Unassembled WGS sequence"/>
</dbReference>
<dbReference type="AlphaFoldDB" id="A0A1H6WNT4"/>
<keyword evidence="1 3" id="KW-0808">Transferase</keyword>
<dbReference type="InterPro" id="IPR041698">
    <property type="entry name" value="Methyltransf_25"/>
</dbReference>
<evidence type="ECO:0000256" key="1">
    <source>
        <dbReference type="ARBA" id="ARBA00022679"/>
    </source>
</evidence>
<reference evidence="4" key="1">
    <citation type="submission" date="2016-10" db="EMBL/GenBank/DDBJ databases">
        <authorList>
            <person name="Varghese N."/>
            <person name="Submissions S."/>
        </authorList>
    </citation>
    <scope>NUCLEOTIDE SEQUENCE [LARGE SCALE GENOMIC DNA]</scope>
    <source>
        <strain evidence="4">IBRC-M 10761</strain>
    </source>
</reference>
<dbReference type="OrthoDB" id="9791837at2"/>
<evidence type="ECO:0000313" key="4">
    <source>
        <dbReference type="Proteomes" id="UP000199403"/>
    </source>
</evidence>
<dbReference type="EMBL" id="FNZH01000002">
    <property type="protein sequence ID" value="SEJ18548.1"/>
    <property type="molecule type" value="Genomic_DNA"/>
</dbReference>
<proteinExistence type="predicted"/>
<evidence type="ECO:0000313" key="3">
    <source>
        <dbReference type="EMBL" id="SEJ18548.1"/>
    </source>
</evidence>
<dbReference type="Gene3D" id="3.40.50.150">
    <property type="entry name" value="Vaccinia Virus protein VP39"/>
    <property type="match status" value="1"/>
</dbReference>
<keyword evidence="3" id="KW-0489">Methyltransferase</keyword>
<dbReference type="Pfam" id="PF13649">
    <property type="entry name" value="Methyltransf_25"/>
    <property type="match status" value="1"/>
</dbReference>
<accession>A0A1H6WNT4</accession>
<dbReference type="SUPFAM" id="SSF53335">
    <property type="entry name" value="S-adenosyl-L-methionine-dependent methyltransferases"/>
    <property type="match status" value="1"/>
</dbReference>
<dbReference type="RefSeq" id="WP_092172292.1">
    <property type="nucleotide sequence ID" value="NZ_FNZH01000002.1"/>
</dbReference>
<keyword evidence="4" id="KW-1185">Reference proteome</keyword>
<dbReference type="GO" id="GO:0032259">
    <property type="term" value="P:methylation"/>
    <property type="evidence" value="ECO:0007669"/>
    <property type="project" value="UniProtKB-KW"/>
</dbReference>
<feature type="domain" description="Methyltransferase" evidence="2">
    <location>
        <begin position="68"/>
        <end position="163"/>
    </location>
</feature>
<dbReference type="PANTHER" id="PTHR43861">
    <property type="entry name" value="TRANS-ACONITATE 2-METHYLTRANSFERASE-RELATED"/>
    <property type="match status" value="1"/>
</dbReference>
<name>A0A1H6WNT4_9BACT</name>
<organism evidence="3 4">
    <name type="scientific">Cyclobacterium xiamenense</name>
    <dbReference type="NCBI Taxonomy" id="1297121"/>
    <lineage>
        <taxon>Bacteria</taxon>
        <taxon>Pseudomonadati</taxon>
        <taxon>Bacteroidota</taxon>
        <taxon>Cytophagia</taxon>
        <taxon>Cytophagales</taxon>
        <taxon>Cyclobacteriaceae</taxon>
        <taxon>Cyclobacterium</taxon>
    </lineage>
</organism>
<gene>
    <name evidence="3" type="ORF">SAMN05192553_102816</name>
</gene>
<dbReference type="STRING" id="1416801.SAMN05192553_102816"/>